<evidence type="ECO:0000256" key="1">
    <source>
        <dbReference type="SAM" id="MobiDB-lite"/>
    </source>
</evidence>
<keyword evidence="3" id="KW-1185">Reference proteome</keyword>
<feature type="compositionally biased region" description="Basic and acidic residues" evidence="1">
    <location>
        <begin position="525"/>
        <end position="534"/>
    </location>
</feature>
<evidence type="ECO:0000313" key="2">
    <source>
        <dbReference type="EMBL" id="MBB2890657.1"/>
    </source>
</evidence>
<proteinExistence type="predicted"/>
<sequence length="534" mass="58409">MTDDTAATPEDETPEYALVEIAPGFGALFGPSVPDGFEMLKTPIMPERATRDLTSAMSNLIGVANLGSQLFMAQANLQGLVQLAPETLNALETAHPVMSGGFNLGTLVDSSGKFAQSVRWMPVKDLQAMGGLSAVGPALQMLAIQAQLAEMKSLMQDNIQLTQAVLKEIRNERWASASALRETLGHALEEAQAVGAVTDGVWQNIAGLEDDLTRERKRDRRAVDDHVNALATQKSHIDREKFLAEHGDAILADLLSLVAVQQAWFIYQGLRAGHLYEGSETTPANDALISHIVDKAQVGWKQSTSDVYELTSTLHQQFSLFAEFSGNRVIPVGRAHSARRKVSEASREFLKRLDVLENEIGYKTRPLPQASLLLIEKGDRQARAAESLRWELNDSEELLAIGVGDAIGAFAGDRYIAATADRLLIARASEVDRHGGPWQAFSTSDVRFVKSSADDKWKEVSIDVYLREDEVHLKLDVPSDSETGRSDAEKLVQLLRSFMNLPSDEVPQSPLLTAANENETPAIEPTHEPELLDS</sequence>
<dbReference type="EMBL" id="JACHVQ010000001">
    <property type="protein sequence ID" value="MBB2890657.1"/>
    <property type="molecule type" value="Genomic_DNA"/>
</dbReference>
<protein>
    <submittedName>
        <fullName evidence="2">Uncharacterized protein</fullName>
    </submittedName>
</protein>
<dbReference type="Proteomes" id="UP000559182">
    <property type="component" value="Unassembled WGS sequence"/>
</dbReference>
<dbReference type="RefSeq" id="WP_183318919.1">
    <property type="nucleotide sequence ID" value="NZ_JACHVQ010000001.1"/>
</dbReference>
<accession>A0A839MZV9</accession>
<organism evidence="2 3">
    <name type="scientific">Flexivirga oryzae</name>
    <dbReference type="NCBI Taxonomy" id="1794944"/>
    <lineage>
        <taxon>Bacteria</taxon>
        <taxon>Bacillati</taxon>
        <taxon>Actinomycetota</taxon>
        <taxon>Actinomycetes</taxon>
        <taxon>Micrococcales</taxon>
        <taxon>Dermacoccaceae</taxon>
        <taxon>Flexivirga</taxon>
    </lineage>
</organism>
<evidence type="ECO:0000313" key="3">
    <source>
        <dbReference type="Proteomes" id="UP000559182"/>
    </source>
</evidence>
<comment type="caution">
    <text evidence="2">The sequence shown here is derived from an EMBL/GenBank/DDBJ whole genome shotgun (WGS) entry which is preliminary data.</text>
</comment>
<dbReference type="AlphaFoldDB" id="A0A839MZV9"/>
<feature type="region of interest" description="Disordered" evidence="1">
    <location>
        <begin position="506"/>
        <end position="534"/>
    </location>
</feature>
<reference evidence="2 3" key="1">
    <citation type="submission" date="2020-08" db="EMBL/GenBank/DDBJ databases">
        <title>Sequencing the genomes of 1000 actinobacteria strains.</title>
        <authorList>
            <person name="Klenk H.-P."/>
        </authorList>
    </citation>
    <scope>NUCLEOTIDE SEQUENCE [LARGE SCALE GENOMIC DNA]</scope>
    <source>
        <strain evidence="2 3">DSM 105369</strain>
    </source>
</reference>
<name>A0A839MZV9_9MICO</name>
<gene>
    <name evidence="2" type="ORF">FHU39_000641</name>
</gene>